<evidence type="ECO:0000313" key="2">
    <source>
        <dbReference type="Proteomes" id="UP001216172"/>
    </source>
</evidence>
<sequence length="176" mass="18691">MSALMAAQMGLSLAGSWGQFQTASINADLQSKIQDYRNTMSRLSAARATNAVTVNKVRVRDAAVQADQLIQRTAMKDQARAEVEAAAAGVAGNSVEMVVKDLKASAGRASYAQRRQAHQQQAELDEQKTSIAIAAVTNQDIQVIPKPSVGSLLLGAGTNLLGIYDSHQPEGSRILE</sequence>
<dbReference type="InterPro" id="IPR038996">
    <property type="entry name" value="Gp14"/>
</dbReference>
<dbReference type="Pfam" id="PF24072">
    <property type="entry name" value="T7_gp14"/>
    <property type="match status" value="1"/>
</dbReference>
<evidence type="ECO:0000313" key="1">
    <source>
        <dbReference type="EMBL" id="WFG40887.1"/>
    </source>
</evidence>
<accession>A0AAF0JI77</accession>
<organism evidence="1 2">
    <name type="scientific">Paracoccus phage ParMal1</name>
    <dbReference type="NCBI Taxonomy" id="3032416"/>
    <lineage>
        <taxon>Viruses</taxon>
        <taxon>Duplodnaviria</taxon>
        <taxon>Heunggongvirae</taxon>
        <taxon>Uroviricota</taxon>
        <taxon>Caudoviricetes</taxon>
        <taxon>Autographivirales</taxon>
        <taxon>Autographivirales incertae sedis</taxon>
        <taxon>Mallvirus</taxon>
        <taxon>Mallvirus ParMal1</taxon>
    </lineage>
</organism>
<reference evidence="1" key="1">
    <citation type="submission" date="2023-02" db="EMBL/GenBank/DDBJ databases">
        <authorList>
            <person name="Rihtman B."/>
        </authorList>
    </citation>
    <scope>NUCLEOTIDE SEQUENCE</scope>
</reference>
<dbReference type="EMBL" id="OQ376858">
    <property type="protein sequence ID" value="WFG40887.1"/>
    <property type="molecule type" value="Genomic_DNA"/>
</dbReference>
<proteinExistence type="predicted"/>
<keyword evidence="2" id="KW-1185">Reference proteome</keyword>
<name>A0AAF0JI77_9CAUD</name>
<gene>
    <name evidence="1" type="ORF">ParaMal1_00003</name>
</gene>
<protein>
    <submittedName>
        <fullName evidence="1">Internal virion protein</fullName>
    </submittedName>
</protein>
<dbReference type="Proteomes" id="UP001216172">
    <property type="component" value="Segment"/>
</dbReference>